<keyword evidence="3" id="KW-1185">Reference proteome</keyword>
<reference evidence="2" key="1">
    <citation type="journal article" date="2020" name="Nat. Commun.">
        <title>Large-scale genome sequencing of mycorrhizal fungi provides insights into the early evolution of symbiotic traits.</title>
        <authorList>
            <person name="Miyauchi S."/>
            <person name="Kiss E."/>
            <person name="Kuo A."/>
            <person name="Drula E."/>
            <person name="Kohler A."/>
            <person name="Sanchez-Garcia M."/>
            <person name="Morin E."/>
            <person name="Andreopoulos B."/>
            <person name="Barry K.W."/>
            <person name="Bonito G."/>
            <person name="Buee M."/>
            <person name="Carver A."/>
            <person name="Chen C."/>
            <person name="Cichocki N."/>
            <person name="Clum A."/>
            <person name="Culley D."/>
            <person name="Crous P.W."/>
            <person name="Fauchery L."/>
            <person name="Girlanda M."/>
            <person name="Hayes R.D."/>
            <person name="Keri Z."/>
            <person name="LaButti K."/>
            <person name="Lipzen A."/>
            <person name="Lombard V."/>
            <person name="Magnuson J."/>
            <person name="Maillard F."/>
            <person name="Murat C."/>
            <person name="Nolan M."/>
            <person name="Ohm R.A."/>
            <person name="Pangilinan J."/>
            <person name="Pereira M.F."/>
            <person name="Perotto S."/>
            <person name="Peter M."/>
            <person name="Pfister S."/>
            <person name="Riley R."/>
            <person name="Sitrit Y."/>
            <person name="Stielow J.B."/>
            <person name="Szollosi G."/>
            <person name="Zifcakova L."/>
            <person name="Stursova M."/>
            <person name="Spatafora J.W."/>
            <person name="Tedersoo L."/>
            <person name="Vaario L.M."/>
            <person name="Yamada A."/>
            <person name="Yan M."/>
            <person name="Wang P."/>
            <person name="Xu J."/>
            <person name="Bruns T."/>
            <person name="Baldrian P."/>
            <person name="Vilgalys R."/>
            <person name="Dunand C."/>
            <person name="Henrissat B."/>
            <person name="Grigoriev I.V."/>
            <person name="Hibbett D."/>
            <person name="Nagy L.G."/>
            <person name="Martin F.M."/>
        </authorList>
    </citation>
    <scope>NUCLEOTIDE SEQUENCE</scope>
    <source>
        <strain evidence="2">UP504</strain>
    </source>
</reference>
<name>A0A9P6BAX1_9AGAM</name>
<gene>
    <name evidence="2" type="ORF">BS47DRAFT_1357206</name>
</gene>
<feature type="region of interest" description="Disordered" evidence="1">
    <location>
        <begin position="102"/>
        <end position="122"/>
    </location>
</feature>
<dbReference type="EMBL" id="MU128910">
    <property type="protein sequence ID" value="KAF9520811.1"/>
    <property type="molecule type" value="Genomic_DNA"/>
</dbReference>
<evidence type="ECO:0000256" key="1">
    <source>
        <dbReference type="SAM" id="MobiDB-lite"/>
    </source>
</evidence>
<evidence type="ECO:0000313" key="3">
    <source>
        <dbReference type="Proteomes" id="UP000886523"/>
    </source>
</evidence>
<comment type="caution">
    <text evidence="2">The sequence shown here is derived from an EMBL/GenBank/DDBJ whole genome shotgun (WGS) entry which is preliminary data.</text>
</comment>
<protein>
    <submittedName>
        <fullName evidence="2">Uncharacterized protein</fullName>
    </submittedName>
</protein>
<dbReference type="Proteomes" id="UP000886523">
    <property type="component" value="Unassembled WGS sequence"/>
</dbReference>
<sequence length="122" mass="13455">MHKGKIKYPSVVGPLELSDELRVVVQALSEKGLEGLGPFTCPCQYLGSPCDAELLPVTQQQHDPLGSLLQGYLTHLQLLLGITERNLLDLHREGWYIMREVPEEESKEELRPGPVAAAAALN</sequence>
<dbReference type="AlphaFoldDB" id="A0A9P6BAX1"/>
<proteinExistence type="predicted"/>
<accession>A0A9P6BAX1</accession>
<evidence type="ECO:0000313" key="2">
    <source>
        <dbReference type="EMBL" id="KAF9520811.1"/>
    </source>
</evidence>
<organism evidence="2 3">
    <name type="scientific">Hydnum rufescens UP504</name>
    <dbReference type="NCBI Taxonomy" id="1448309"/>
    <lineage>
        <taxon>Eukaryota</taxon>
        <taxon>Fungi</taxon>
        <taxon>Dikarya</taxon>
        <taxon>Basidiomycota</taxon>
        <taxon>Agaricomycotina</taxon>
        <taxon>Agaricomycetes</taxon>
        <taxon>Cantharellales</taxon>
        <taxon>Hydnaceae</taxon>
        <taxon>Hydnum</taxon>
    </lineage>
</organism>